<dbReference type="InParanoid" id="A0A7N2KMS7"/>
<sequence length="168" mass="19917">MEALYAKLYDKYTKLKKRKWSELDKLNKDQEVKFVTYVNAAEELIQHLKNENDQLRAQVDDLRSEVSSIRRTHGCGLWRSIHEGWESFSKHLSFVVGEGTRIRLWHDRWIGDNTLKDLYPKLYVCSAAKDACIFEVLWIPEGGIVRVWDLRFYRAFKDWELAASYSLL</sequence>
<organism evidence="2 3">
    <name type="scientific">Quercus lobata</name>
    <name type="common">Valley oak</name>
    <dbReference type="NCBI Taxonomy" id="97700"/>
    <lineage>
        <taxon>Eukaryota</taxon>
        <taxon>Viridiplantae</taxon>
        <taxon>Streptophyta</taxon>
        <taxon>Embryophyta</taxon>
        <taxon>Tracheophyta</taxon>
        <taxon>Spermatophyta</taxon>
        <taxon>Magnoliopsida</taxon>
        <taxon>eudicotyledons</taxon>
        <taxon>Gunneridae</taxon>
        <taxon>Pentapetalae</taxon>
        <taxon>rosids</taxon>
        <taxon>fabids</taxon>
        <taxon>Fagales</taxon>
        <taxon>Fagaceae</taxon>
        <taxon>Quercus</taxon>
    </lineage>
</organism>
<reference evidence="2" key="2">
    <citation type="submission" date="2021-01" db="UniProtKB">
        <authorList>
            <consortium name="EnsemblPlants"/>
        </authorList>
    </citation>
    <scope>IDENTIFICATION</scope>
</reference>
<evidence type="ECO:0000256" key="1">
    <source>
        <dbReference type="SAM" id="Coils"/>
    </source>
</evidence>
<keyword evidence="1" id="KW-0175">Coiled coil</keyword>
<evidence type="ECO:0000313" key="3">
    <source>
        <dbReference type="Proteomes" id="UP000594261"/>
    </source>
</evidence>
<dbReference type="OMA" id="QPLMKSH"/>
<dbReference type="PANTHER" id="PTHR35489:SF2">
    <property type="entry name" value="TITAN9"/>
    <property type="match status" value="1"/>
</dbReference>
<keyword evidence="3" id="KW-1185">Reference proteome</keyword>
<protein>
    <submittedName>
        <fullName evidence="2">Uncharacterized protein</fullName>
    </submittedName>
</protein>
<accession>A0A7N2KMS7</accession>
<dbReference type="EnsemblPlants" id="QL01p018054:mrna">
    <property type="protein sequence ID" value="QL01p018054:mrna"/>
    <property type="gene ID" value="QL01p018054"/>
</dbReference>
<dbReference type="AlphaFoldDB" id="A0A7N2KMS7"/>
<name>A0A7N2KMS7_QUELO</name>
<evidence type="ECO:0000313" key="2">
    <source>
        <dbReference type="EnsemblPlants" id="QL01p018054:mrna"/>
    </source>
</evidence>
<dbReference type="Gramene" id="QL01p018054:mrna">
    <property type="protein sequence ID" value="QL01p018054:mrna"/>
    <property type="gene ID" value="QL01p018054"/>
</dbReference>
<reference evidence="2 3" key="1">
    <citation type="journal article" date="2016" name="G3 (Bethesda)">
        <title>First Draft Assembly and Annotation of the Genome of a California Endemic Oak Quercus lobata Nee (Fagaceae).</title>
        <authorList>
            <person name="Sork V.L."/>
            <person name="Fitz-Gibbon S.T."/>
            <person name="Puiu D."/>
            <person name="Crepeau M."/>
            <person name="Gugger P.F."/>
            <person name="Sherman R."/>
            <person name="Stevens K."/>
            <person name="Langley C.H."/>
            <person name="Pellegrini M."/>
            <person name="Salzberg S.L."/>
        </authorList>
    </citation>
    <scope>NUCLEOTIDE SEQUENCE [LARGE SCALE GENOMIC DNA]</scope>
    <source>
        <strain evidence="2 3">cv. SW786</strain>
    </source>
</reference>
<dbReference type="PANTHER" id="PTHR35489">
    <property type="entry name" value="TITAN9"/>
    <property type="match status" value="1"/>
</dbReference>
<dbReference type="EMBL" id="LRBV02000001">
    <property type="status" value="NOT_ANNOTATED_CDS"/>
    <property type="molecule type" value="Genomic_DNA"/>
</dbReference>
<dbReference type="GO" id="GO:0003006">
    <property type="term" value="P:developmental process involved in reproduction"/>
    <property type="evidence" value="ECO:0007669"/>
    <property type="project" value="TreeGrafter"/>
</dbReference>
<feature type="coiled-coil region" evidence="1">
    <location>
        <begin position="38"/>
        <end position="72"/>
    </location>
</feature>
<dbReference type="Proteomes" id="UP000594261">
    <property type="component" value="Chromosome 1"/>
</dbReference>
<proteinExistence type="predicted"/>